<reference evidence="7 8" key="1">
    <citation type="journal article" date="2020" name="Int. J. Syst. Evol. Microbiol.">
        <title>Novel acetic acid bacteria from cider fermentations: Acetobacter conturbans sp. nov. and Acetobacter fallax sp. nov.</title>
        <authorList>
            <person name="Sombolestani A.S."/>
            <person name="Cleenwerck I."/>
            <person name="Cnockaert M."/>
            <person name="Borremans W."/>
            <person name="Wieme A.D."/>
            <person name="De Vuyst L."/>
            <person name="Vandamme P."/>
        </authorList>
    </citation>
    <scope>NUCLEOTIDE SEQUENCE [LARGE SCALE GENOMIC DNA]</scope>
    <source>
        <strain evidence="7 8">LMG 1637</strain>
    </source>
</reference>
<comment type="catalytic activity">
    <reaction evidence="5">
        <text>GDP-beta-L-fucose + NADP(+) = GDP-4-dehydro-alpha-D-rhamnose + NADPH + H(+)</text>
        <dbReference type="Rhea" id="RHEA:18885"/>
        <dbReference type="ChEBI" id="CHEBI:15378"/>
        <dbReference type="ChEBI" id="CHEBI:57273"/>
        <dbReference type="ChEBI" id="CHEBI:57783"/>
        <dbReference type="ChEBI" id="CHEBI:57964"/>
        <dbReference type="ChEBI" id="CHEBI:58349"/>
        <dbReference type="EC" id="1.1.1.271"/>
    </reaction>
</comment>
<dbReference type="Gene3D" id="3.40.50.720">
    <property type="entry name" value="NAD(P)-binding Rossmann-like Domain"/>
    <property type="match status" value="1"/>
</dbReference>
<feature type="binding site" evidence="5">
    <location>
        <position position="222"/>
    </location>
    <ligand>
        <name>substrate</name>
    </ligand>
</feature>
<evidence type="ECO:0000313" key="7">
    <source>
        <dbReference type="EMBL" id="NHO34403.1"/>
    </source>
</evidence>
<dbReference type="Proteomes" id="UP000615326">
    <property type="component" value="Unassembled WGS sequence"/>
</dbReference>
<evidence type="ECO:0000256" key="4">
    <source>
        <dbReference type="ARBA" id="ARBA00023235"/>
    </source>
</evidence>
<organism evidence="7 8">
    <name type="scientific">Acetobacter fallax</name>
    <dbReference type="NCBI Taxonomy" id="1737473"/>
    <lineage>
        <taxon>Bacteria</taxon>
        <taxon>Pseudomonadati</taxon>
        <taxon>Pseudomonadota</taxon>
        <taxon>Alphaproteobacteria</taxon>
        <taxon>Acetobacterales</taxon>
        <taxon>Acetobacteraceae</taxon>
        <taxon>Acetobacter</taxon>
    </lineage>
</organism>
<dbReference type="InterPro" id="IPR036291">
    <property type="entry name" value="NAD(P)-bd_dom_sf"/>
</dbReference>
<dbReference type="InterPro" id="IPR028614">
    <property type="entry name" value="GDP_fucose/colitose_synth"/>
</dbReference>
<dbReference type="InterPro" id="IPR001509">
    <property type="entry name" value="Epimerase_deHydtase"/>
</dbReference>
<dbReference type="HAMAP" id="MF_00956">
    <property type="entry name" value="GDP_fucose_synth"/>
    <property type="match status" value="1"/>
</dbReference>
<sequence>MVDTVLVANGSRLERDQLVLVTGGHGLLGKTLQSELRAQGFENIIAPKRNELDYLDLEATRAFFSEHRPHVVFHLASVVFGLLGNMENQVRAIADSTIINHNVFLTSAEMGVKKIFFAGSVASYPFPYTSLPLREDMLWQGVPHAGEFGYAHAKRHALAYLELLRDNTGLDFFYGILTNLYGPNDRFDDAHGHVIPSLIRKMHRAIHDGDPFKVWGSGVAKRDFMHARDAAAAIIAGMDQLSGVANISSGESVTIRNVVEALVKAAHYKEEIIWEVDKPVGVPDRSVSNEILREIGFRCSYGLDEGIRETWEWFENHILSARL</sequence>
<keyword evidence="5" id="KW-0511">Multifunctional enzyme</keyword>
<keyword evidence="8" id="KW-1185">Reference proteome</keyword>
<comment type="pathway">
    <text evidence="5">Nucleotide-sugar biosynthesis; GDP-L-fucose biosynthesis via de novo pathway; GDP-L-fucose from GDP-alpha-D-mannose: step 2/2.</text>
</comment>
<name>A0ABX0KF18_9PROT</name>
<dbReference type="PANTHER" id="PTHR43238">
    <property type="entry name" value="GDP-L-FUCOSE SYNTHASE"/>
    <property type="match status" value="1"/>
</dbReference>
<evidence type="ECO:0000256" key="2">
    <source>
        <dbReference type="ARBA" id="ARBA00022857"/>
    </source>
</evidence>
<comment type="caution">
    <text evidence="7">The sequence shown here is derived from an EMBL/GenBank/DDBJ whole genome shotgun (WGS) entry which is preliminary data.</text>
</comment>
<feature type="binding site" evidence="5">
    <location>
        <position position="154"/>
    </location>
    <ligand>
        <name>NADP(+)</name>
        <dbReference type="ChEBI" id="CHEBI:58349"/>
    </ligand>
</feature>
<evidence type="ECO:0000256" key="1">
    <source>
        <dbReference type="ARBA" id="ARBA00005959"/>
    </source>
</evidence>
<dbReference type="PANTHER" id="PTHR43238:SF1">
    <property type="entry name" value="GDP-L-FUCOSE SYNTHASE"/>
    <property type="match status" value="1"/>
</dbReference>
<keyword evidence="2 5" id="KW-0521">NADP</keyword>
<dbReference type="Gene3D" id="3.90.25.10">
    <property type="entry name" value="UDP-galactose 4-epimerase, domain 1"/>
    <property type="match status" value="1"/>
</dbReference>
<keyword evidence="4 5" id="KW-0413">Isomerase</keyword>
<protein>
    <recommendedName>
        <fullName evidence="5">GDP-L-fucose synthase</fullName>
        <ecNumber evidence="5">1.1.1.271</ecNumber>
    </recommendedName>
    <alternativeName>
        <fullName evidence="5">GDP-4-keto-6-deoxy-D-mannose-3,5-epimerase-4-reductase</fullName>
    </alternativeName>
</protein>
<evidence type="ECO:0000256" key="5">
    <source>
        <dbReference type="HAMAP-Rule" id="MF_00956"/>
    </source>
</evidence>
<dbReference type="RefSeq" id="WP_206752312.1">
    <property type="nucleotide sequence ID" value="NZ_WOSW01000087.1"/>
</dbReference>
<comment type="similarity">
    <text evidence="1 5">Belongs to the NAD(P)-dependent epimerase/dehydratase family. Fucose synthase subfamily.</text>
</comment>
<dbReference type="EC" id="1.1.1.271" evidence="5"/>
<comment type="caution">
    <text evidence="5">Lacks conserved residue(s) required for the propagation of feature annotation.</text>
</comment>
<comment type="function">
    <text evidence="5">Catalyzes the two-step NADP-dependent conversion of GDP-4-dehydro-6-deoxy-D-mannose to GDP-fucose, involving an epimerase and a reductase reaction.</text>
</comment>
<gene>
    <name evidence="5" type="primary">fcl</name>
    <name evidence="7" type="ORF">GOB84_18215</name>
</gene>
<dbReference type="SUPFAM" id="SSF51735">
    <property type="entry name" value="NAD(P)-binding Rossmann-fold domains"/>
    <property type="match status" value="1"/>
</dbReference>
<feature type="binding site" evidence="5">
    <location>
        <position position="193"/>
    </location>
    <ligand>
        <name>NADP(+)</name>
        <dbReference type="ChEBI" id="CHEBI:58349"/>
    </ligand>
</feature>
<dbReference type="Pfam" id="PF01370">
    <property type="entry name" value="Epimerase"/>
    <property type="match status" value="1"/>
</dbReference>
<feature type="domain" description="NAD-dependent epimerase/dehydratase" evidence="6">
    <location>
        <begin position="19"/>
        <end position="240"/>
    </location>
</feature>
<evidence type="ECO:0000313" key="8">
    <source>
        <dbReference type="Proteomes" id="UP000615326"/>
    </source>
</evidence>
<feature type="active site" description="Proton donor/acceptor" evidence="5">
    <location>
        <position position="150"/>
    </location>
</feature>
<evidence type="ECO:0000259" key="6">
    <source>
        <dbReference type="Pfam" id="PF01370"/>
    </source>
</evidence>
<dbReference type="EMBL" id="WOSW01000087">
    <property type="protein sequence ID" value="NHO34403.1"/>
    <property type="molecule type" value="Genomic_DNA"/>
</dbReference>
<accession>A0ABX0KF18</accession>
<evidence type="ECO:0000256" key="3">
    <source>
        <dbReference type="ARBA" id="ARBA00023002"/>
    </source>
</evidence>
<feature type="binding site" evidence="5">
    <location>
        <begin position="23"/>
        <end position="29"/>
    </location>
    <ligand>
        <name>NADP(+)</name>
        <dbReference type="ChEBI" id="CHEBI:58349"/>
    </ligand>
</feature>
<keyword evidence="3 5" id="KW-0560">Oxidoreductase</keyword>
<feature type="binding site" evidence="5">
    <location>
        <position position="201"/>
    </location>
    <ligand>
        <name>substrate</name>
    </ligand>
</feature>
<proteinExistence type="inferred from homology"/>
<feature type="binding site" evidence="5">
    <location>
        <position position="215"/>
    </location>
    <ligand>
        <name>substrate</name>
    </ligand>
</feature>
<feature type="site" description="Important for catalytic activity" evidence="5">
    <location>
        <position position="120"/>
    </location>
</feature>